<feature type="domain" description="Cell morphogenesis protein N-terminal" evidence="1">
    <location>
        <begin position="214"/>
        <end position="779"/>
    </location>
</feature>
<reference evidence="4 5" key="1">
    <citation type="submission" date="2023-04" db="EMBL/GenBank/DDBJ databases">
        <title>Genome of Basidiobolus ranarum AG-B5.</title>
        <authorList>
            <person name="Stajich J.E."/>
            <person name="Carter-House D."/>
            <person name="Gryganskyi A."/>
        </authorList>
    </citation>
    <scope>NUCLEOTIDE SEQUENCE [LARGE SCALE GENOMIC DNA]</scope>
    <source>
        <strain evidence="4 5">AG-B5</strain>
    </source>
</reference>
<dbReference type="PANTHER" id="PTHR12295:SF30">
    <property type="entry name" value="PROTEIN FURRY"/>
    <property type="match status" value="1"/>
</dbReference>
<dbReference type="Pfam" id="PF14222">
    <property type="entry name" value="MOR2-PAG1_N"/>
    <property type="match status" value="1"/>
</dbReference>
<dbReference type="SUPFAM" id="SSF48371">
    <property type="entry name" value="ARM repeat"/>
    <property type="match status" value="2"/>
</dbReference>
<feature type="domain" description="Cell morphogenesis central region" evidence="3">
    <location>
        <begin position="1309"/>
        <end position="1582"/>
    </location>
</feature>
<protein>
    <submittedName>
        <fullName evidence="4">Cell morphogenesis protein PAG1</fullName>
    </submittedName>
</protein>
<keyword evidence="5" id="KW-1185">Reference proteome</keyword>
<feature type="domain" description="Cell morphogenesis central region" evidence="3">
    <location>
        <begin position="1607"/>
        <end position="1776"/>
    </location>
</feature>
<accession>A0ABR2W8Z4</accession>
<feature type="domain" description="Cell morphogenesis central region" evidence="3">
    <location>
        <begin position="808"/>
        <end position="969"/>
    </location>
</feature>
<dbReference type="Pfam" id="PF14225">
    <property type="entry name" value="MOR2-PAG1_C"/>
    <property type="match status" value="1"/>
</dbReference>
<evidence type="ECO:0000313" key="5">
    <source>
        <dbReference type="Proteomes" id="UP001479436"/>
    </source>
</evidence>
<gene>
    <name evidence="4" type="primary">TAO3_1</name>
    <name evidence="4" type="ORF">K7432_001740</name>
</gene>
<dbReference type="InterPro" id="IPR039867">
    <property type="entry name" value="Furry/Tao3/Mor2"/>
</dbReference>
<feature type="domain" description="Cell morphogenesis central region" evidence="3">
    <location>
        <begin position="1038"/>
        <end position="1303"/>
    </location>
</feature>
<evidence type="ECO:0000259" key="2">
    <source>
        <dbReference type="Pfam" id="PF14225"/>
    </source>
</evidence>
<dbReference type="Pfam" id="PF14228">
    <property type="entry name" value="MOR2-PAG1_mid"/>
    <property type="match status" value="4"/>
</dbReference>
<dbReference type="InterPro" id="IPR025481">
    <property type="entry name" value="Cell_Morphogen_C"/>
</dbReference>
<evidence type="ECO:0000313" key="4">
    <source>
        <dbReference type="EMBL" id="KAK9727573.1"/>
    </source>
</evidence>
<proteinExistence type="predicted"/>
<evidence type="ECO:0000259" key="1">
    <source>
        <dbReference type="Pfam" id="PF14222"/>
    </source>
</evidence>
<name>A0ABR2W8Z4_9FUNG</name>
<feature type="domain" description="Cell morphogenesis protein C-terminal" evidence="2">
    <location>
        <begin position="1812"/>
        <end position="2063"/>
    </location>
</feature>
<dbReference type="PANTHER" id="PTHR12295">
    <property type="entry name" value="FURRY-RELATED"/>
    <property type="match status" value="1"/>
</dbReference>
<dbReference type="InterPro" id="IPR016024">
    <property type="entry name" value="ARM-type_fold"/>
</dbReference>
<organism evidence="4 5">
    <name type="scientific">Basidiobolus ranarum</name>
    <dbReference type="NCBI Taxonomy" id="34480"/>
    <lineage>
        <taxon>Eukaryota</taxon>
        <taxon>Fungi</taxon>
        <taxon>Fungi incertae sedis</taxon>
        <taxon>Zoopagomycota</taxon>
        <taxon>Entomophthoromycotina</taxon>
        <taxon>Basidiobolomycetes</taxon>
        <taxon>Basidiobolales</taxon>
        <taxon>Basidiobolaceae</taxon>
        <taxon>Basidiobolus</taxon>
    </lineage>
</organism>
<dbReference type="InterPro" id="IPR025614">
    <property type="entry name" value="Cell_morpho_N"/>
</dbReference>
<evidence type="ECO:0000259" key="3">
    <source>
        <dbReference type="Pfam" id="PF14228"/>
    </source>
</evidence>
<dbReference type="InterPro" id="IPR029473">
    <property type="entry name" value="MOR2-PAG1_mid"/>
</dbReference>
<dbReference type="EMBL" id="JASJQH010006917">
    <property type="protein sequence ID" value="KAK9727573.1"/>
    <property type="molecule type" value="Genomic_DNA"/>
</dbReference>
<dbReference type="Proteomes" id="UP001479436">
    <property type="component" value="Unassembled WGS sequence"/>
</dbReference>
<sequence length="2216" mass="251799">MEPPDLKILTDANLTNSPKQISNFQPVPDSPASQISAISEQNSDYDSTLVLASPTQENFHQNGMIPEPINNLNNNPSLYIHSFSSTFETGSSNNESVHTKLLPENQQPRTPAEFVLEAIFTEFGKTAERKVGEFLRSEQQIESEFVRHLSIGADRAFDKILLSLGLVARYQPSPVIESLMSWESKVNETMEIPSGKRSLREASAMVAANVLKRRKMLITKFILCRALIEVIKQLKSGSLPNDLGIKLEEVVFHQLKSADPEALFRSPAYRAIVNLYAELIGWLSNIRFTSMSDRFIAELEKEPQGGRESSYELIIRGMRCLKLKIYPADALEETADFLQSCGKFFKTTRSMKIKHAYAQVFVEMLAPIAAVALAEVNIQAWIETIDSIYPKAFKMCTKLRHWDVAYPLMSILLCVSRKEFFLSKWWTFMDSCIQRFKDKGSRQMALTCITRLIWVYLNRCTESASNIYKKLETILKILFPPGRRQINPPDTSLDDFIQIIHFICLWDSNNVMKYISSTLIGYDDITTLDATIESIYPERTVIAIKAYLLFLSSLERSEYRPPFPRGDCGYTTDSSVSSQPNTDVLSVQVLNRIGQRDSIEQMNGILGIIATILDQSFGGMLLCDERYLNNRNTSATNAIAGAVANAAKELTYEVQQTYVHISSLTVSYMKDKQPYFDLMRACIEAAPRCMPTGIPLQTFVEMLCRYTIHVDPNLGRASTEALIRIAKQCDALKVVSTFSRFITKIEDRFAELLICGLSDSNTKSDAILLNLYVQLLHVWQSDMELRFAQEGEEDHSKYNQVWNLITETESNGLFFLCNQSPLIRKYAIEILSLSATFDNMMSLREHTSTGNDHNYLPQSQQPQTHIIDILEQEGHNIVNAYGRGSKLSLQVTEQVRKQRQQESTTTVLISIASKSEPEDLATWARCFPVLIKMCYDKCPIIVALTQNVICSRLLSMQSLVIHTAETHSKPTNVANSGRPSLPSLPNRWASKAVRVNDKYIEQWKIYLVFTCLTIAMADDYTQINTIVRRKRSAFASIEKISSARDLFRMVLPFLSSDQTLIRDAVVAALGHINGNAYRVLIEDLQQFAKSVFEDPKSKNNQKPSQSKRNKRNDRLRTEIAHVYQLTSHYLQDSNHLHDEFVMDAIVGFVKECKSFLYDPEVQTDWEFQKLREYFCGLVEKVYNSIILLSESTRYISFELRISLFKMLEDWCGHGQHGSSTRDREARMMLTVLDQYKDIRERGAMTTIMEEERKGLESAALKAMAALCKGPIATAVGRSRSKKGVASFDVVALFRWINSVFNSPDGGVHHIAKSALESLLVHNQKHPLLLEDVVHECYIGNPNLKSTQGCFSVLADVLALTENYPYYPYKIICLALFKIADPNVEIRLHAIKLLCSVETRFTLVRCARDFENTIESHLPTIYKQAQAALSGKLARDHPELTYELLSELVMRFESVNANVKRDTLLLLIPWIRNVTLEFLGDGSISGLSIMVLTNLFYITIKHGDVYFKEIETIWAELVVGSNTQNMKVILTYLLDLGLEKRNPGFVVHAKKIIIFLGRTPAATNMINEFVATIVPETLIPHIISSPNHQTRQKSSYLFVANIDDVLVLYPKRPAFSKGQLAIILLTDLAIEAEGLLKPHLPTLLHAASVHLNHFITLVSEQTRQLMINLIHSIIIDKSNNLATVDKAVKFCQKLKISPLQERPELKPVDISEVVNELIDILIDEDLQIRQKWGMISLNWATCCPVRNIACISFQIFRHLMPSMDMTMLADMLARLSNTISDTSDEIQSFCLEILYTLRKIVDDVEVYSSPLLPHIFWAAMACLCTINEDEYSEALGIFDRMIEHISEENQSWMVSLEDRFPEEWDGQFPGLQTLLLKGLVSSKVQPRALSLINRLVTFEDCWLIDPSEGRMLFAILANLPIIMDALDQHINNPYLDITNLLATKANACGLENIGRVLLMYGRKRYRAKEDYLRQLFGVLKDVYFPKYASDAMKFLLELLPNQNDSIKRNTLKILKVAFPYVDFLDPVGTAEEDSFVLLAPLLRLLQTEFAEDAFAVLEEAMNTSSTSSFTKNNQGNKEHTTEHIISSLPFTSNGQERFTFAVDHVSGWWIRYPLHTAKLTRANVIAVVHACALECVDKVPYFSHFQFSIQDHSTNFNNSTTMLENSELTIAARSNVEEVIGDEEYERQYRAMIEALDELDVFFEQEIHKHDEEISHD</sequence>
<comment type="caution">
    <text evidence="4">The sequence shown here is derived from an EMBL/GenBank/DDBJ whole genome shotgun (WGS) entry which is preliminary data.</text>
</comment>